<reference evidence="2" key="1">
    <citation type="submission" date="2020-11" db="EMBL/GenBank/DDBJ databases">
        <authorList>
            <person name="Tran Van P."/>
        </authorList>
    </citation>
    <scope>NUCLEOTIDE SEQUENCE</scope>
</reference>
<keyword evidence="1" id="KW-0472">Membrane</keyword>
<accession>A0A7R9DUK8</accession>
<organism evidence="2">
    <name type="scientific">Timema poppense</name>
    <name type="common">Walking stick</name>
    <dbReference type="NCBI Taxonomy" id="170557"/>
    <lineage>
        <taxon>Eukaryota</taxon>
        <taxon>Metazoa</taxon>
        <taxon>Ecdysozoa</taxon>
        <taxon>Arthropoda</taxon>
        <taxon>Hexapoda</taxon>
        <taxon>Insecta</taxon>
        <taxon>Pterygota</taxon>
        <taxon>Neoptera</taxon>
        <taxon>Polyneoptera</taxon>
        <taxon>Phasmatodea</taxon>
        <taxon>Timematodea</taxon>
        <taxon>Timematoidea</taxon>
        <taxon>Timematidae</taxon>
        <taxon>Timema</taxon>
    </lineage>
</organism>
<dbReference type="AlphaFoldDB" id="A0A7R9DUK8"/>
<evidence type="ECO:0000313" key="2">
    <source>
        <dbReference type="EMBL" id="CAD7421119.1"/>
    </source>
</evidence>
<proteinExistence type="predicted"/>
<gene>
    <name evidence="2" type="ORF">TPSB3V08_LOCUS14534</name>
</gene>
<dbReference type="SUPFAM" id="SSF52540">
    <property type="entry name" value="P-loop containing nucleoside triphosphate hydrolases"/>
    <property type="match status" value="1"/>
</dbReference>
<dbReference type="InterPro" id="IPR027417">
    <property type="entry name" value="P-loop_NTPase"/>
</dbReference>
<keyword evidence="1" id="KW-0812">Transmembrane</keyword>
<feature type="transmembrane region" description="Helical" evidence="1">
    <location>
        <begin position="65"/>
        <end position="84"/>
    </location>
</feature>
<protein>
    <submittedName>
        <fullName evidence="2">Uncharacterized protein</fullName>
    </submittedName>
</protein>
<sequence>MDKFKHQFSTIISGPSGCGKSHFVADFIRHLDTMFGVKFDKKNHLLVKRGECWKKKRQLLVQKEGAFLPLLLTPLISGVLGSLFNK</sequence>
<evidence type="ECO:0000256" key="1">
    <source>
        <dbReference type="SAM" id="Phobius"/>
    </source>
</evidence>
<name>A0A7R9DUK8_TIMPO</name>
<keyword evidence="1" id="KW-1133">Transmembrane helix</keyword>
<dbReference type="EMBL" id="OD043609">
    <property type="protein sequence ID" value="CAD7421119.1"/>
    <property type="molecule type" value="Genomic_DNA"/>
</dbReference>